<comment type="catalytic activity">
    <reaction evidence="6">
        <text>Release of an N-terminal pyroglutamyl group from a polypeptide, the second amino acid generally not being Pro.</text>
        <dbReference type="EC" id="3.4.19.3"/>
    </reaction>
</comment>
<keyword evidence="2" id="KW-0963">Cytoplasm</keyword>
<dbReference type="EMBL" id="CP059572">
    <property type="protein sequence ID" value="QXJ22610.1"/>
    <property type="molecule type" value="Genomic_DNA"/>
</dbReference>
<evidence type="ECO:0000256" key="3">
    <source>
        <dbReference type="ARBA" id="ARBA00022670"/>
    </source>
</evidence>
<evidence type="ECO:0000256" key="1">
    <source>
        <dbReference type="ARBA" id="ARBA00006641"/>
    </source>
</evidence>
<keyword evidence="5" id="KW-0788">Thiol protease</keyword>
<feature type="region of interest" description="Disordered" evidence="7">
    <location>
        <begin position="90"/>
        <end position="109"/>
    </location>
</feature>
<comment type="similarity">
    <text evidence="1">Belongs to the peptidase C15 family.</text>
</comment>
<keyword evidence="3" id="KW-0645">Protease</keyword>
<dbReference type="InterPro" id="IPR016125">
    <property type="entry name" value="Peptidase_C15-like"/>
</dbReference>
<evidence type="ECO:0000313" key="9">
    <source>
        <dbReference type="Proteomes" id="UP001049518"/>
    </source>
</evidence>
<evidence type="ECO:0000313" key="8">
    <source>
        <dbReference type="EMBL" id="QXJ22610.1"/>
    </source>
</evidence>
<evidence type="ECO:0000256" key="5">
    <source>
        <dbReference type="ARBA" id="ARBA00022807"/>
    </source>
</evidence>
<dbReference type="CDD" id="cd00501">
    <property type="entry name" value="Peptidase_C15"/>
    <property type="match status" value="1"/>
</dbReference>
<dbReference type="PANTHER" id="PTHR23402">
    <property type="entry name" value="PROTEASE FAMILY C15 PYROGLUTAMYL-PEPTIDASE I-RELATED"/>
    <property type="match status" value="1"/>
</dbReference>
<dbReference type="EC" id="3.4.19.3" evidence="6"/>
<dbReference type="PIRSF" id="PIRSF015592">
    <property type="entry name" value="Prld-crbxl_pptds"/>
    <property type="match status" value="1"/>
</dbReference>
<dbReference type="InterPro" id="IPR033694">
    <property type="entry name" value="PGPEP1_Cys_AS"/>
</dbReference>
<dbReference type="InterPro" id="IPR036440">
    <property type="entry name" value="Peptidase_C15-like_sf"/>
</dbReference>
<dbReference type="RefSeq" id="WP_231335915.1">
    <property type="nucleotide sequence ID" value="NZ_CP059572.1"/>
</dbReference>
<dbReference type="InterPro" id="IPR000816">
    <property type="entry name" value="Peptidase_C15"/>
</dbReference>
<evidence type="ECO:0000256" key="6">
    <source>
        <dbReference type="PROSITE-ProRule" id="PRU10077"/>
    </source>
</evidence>
<protein>
    <recommendedName>
        <fullName evidence="6">Pyroglutamyl-peptidase I</fullName>
        <ecNumber evidence="6">3.4.19.3</ecNumber>
    </recommendedName>
</protein>
<dbReference type="Proteomes" id="UP001049518">
    <property type="component" value="Chromosome"/>
</dbReference>
<proteinExistence type="inferred from homology"/>
<sequence length="216" mass="22461">MSVVVVTGFGPYAEEADNPSGAIAGRLDGRVSDGVIVRGLVLPVTTRGVREAIAAGLERHRPDALVLTGVAPGRTAPALERAAINVRDFPLSDNDGREPVDEPVQPGGPDGYLSTLPIKAILARWNAERIPGYVSNTAGTFLCNQAFYIARHLTRDTSTATGFVHVPVTPARAAGGGDRPVPSMPLELMERAVLLAAVVAATHEGGDLRLSAGAIS</sequence>
<evidence type="ECO:0000256" key="7">
    <source>
        <dbReference type="SAM" id="MobiDB-lite"/>
    </source>
</evidence>
<organism evidence="8 9">
    <name type="scientific">Actinomadura graeca</name>
    <dbReference type="NCBI Taxonomy" id="2750812"/>
    <lineage>
        <taxon>Bacteria</taxon>
        <taxon>Bacillati</taxon>
        <taxon>Actinomycetota</taxon>
        <taxon>Actinomycetes</taxon>
        <taxon>Streptosporangiales</taxon>
        <taxon>Thermomonosporaceae</taxon>
        <taxon>Actinomadura</taxon>
    </lineage>
</organism>
<dbReference type="PROSITE" id="PS01334">
    <property type="entry name" value="PYRASE_CYS"/>
    <property type="match status" value="1"/>
</dbReference>
<gene>
    <name evidence="8" type="ORF">AGRA3207_003640</name>
</gene>
<reference evidence="8" key="1">
    <citation type="submission" date="2020-07" db="EMBL/GenBank/DDBJ databases">
        <authorList>
            <person name="Tarantini F.S."/>
            <person name="Hong K.W."/>
            <person name="Chan K.G."/>
        </authorList>
    </citation>
    <scope>NUCLEOTIDE SEQUENCE</scope>
    <source>
        <strain evidence="8">32-07</strain>
    </source>
</reference>
<dbReference type="Pfam" id="PF01470">
    <property type="entry name" value="Peptidase_C15"/>
    <property type="match status" value="1"/>
</dbReference>
<keyword evidence="9" id="KW-1185">Reference proteome</keyword>
<dbReference type="SUPFAM" id="SSF53182">
    <property type="entry name" value="Pyrrolidone carboxyl peptidase (pyroglutamate aminopeptidase)"/>
    <property type="match status" value="1"/>
</dbReference>
<evidence type="ECO:0000256" key="4">
    <source>
        <dbReference type="ARBA" id="ARBA00022801"/>
    </source>
</evidence>
<dbReference type="PRINTS" id="PR00706">
    <property type="entry name" value="PYROGLUPTASE"/>
</dbReference>
<dbReference type="PANTHER" id="PTHR23402:SF1">
    <property type="entry name" value="PYROGLUTAMYL-PEPTIDASE I"/>
    <property type="match status" value="1"/>
</dbReference>
<feature type="active site" evidence="6">
    <location>
        <position position="143"/>
    </location>
</feature>
<accession>A0ABX8QUZ2</accession>
<keyword evidence="4" id="KW-0378">Hydrolase</keyword>
<dbReference type="Gene3D" id="3.40.630.20">
    <property type="entry name" value="Peptidase C15, pyroglutamyl peptidase I-like"/>
    <property type="match status" value="1"/>
</dbReference>
<name>A0ABX8QUZ2_9ACTN</name>
<evidence type="ECO:0000256" key="2">
    <source>
        <dbReference type="ARBA" id="ARBA00022490"/>
    </source>
</evidence>